<feature type="compositionally biased region" description="Low complexity" evidence="1">
    <location>
        <begin position="35"/>
        <end position="49"/>
    </location>
</feature>
<feature type="non-terminal residue" evidence="2">
    <location>
        <position position="1"/>
    </location>
</feature>
<evidence type="ECO:0000313" key="3">
    <source>
        <dbReference type="Proteomes" id="UP000784294"/>
    </source>
</evidence>
<protein>
    <submittedName>
        <fullName evidence="2">Uncharacterized protein</fullName>
    </submittedName>
</protein>
<sequence>MQHQGQTSSPSPTHYSPAALAAAAAAAIALANSSASGSQTSNTSNGHSSVPEGTNRDSLAFLSLASHPCSGHDNTEKSISPSALFCRPSSAAPEQYSDHGIATNIPMCRKLSASCLFSSAANNPSSRSVLSSAGLASMLTAAAAASAGGGQSFQCIHQQPVDSRSGPLHAFLAGVAGHSHQMTHFTEAAAAAAAAATSSSTSHRPASPFTSSSNHQHSSASNRSSTVSPACAPALANVLSVSSKAGLQVGLLQTQVSPLGICHRHQ</sequence>
<gene>
    <name evidence="2" type="ORF">PXEA_LOCUS24143</name>
</gene>
<comment type="caution">
    <text evidence="2">The sequence shown here is derived from an EMBL/GenBank/DDBJ whole genome shotgun (WGS) entry which is preliminary data.</text>
</comment>
<reference evidence="2" key="1">
    <citation type="submission" date="2018-11" db="EMBL/GenBank/DDBJ databases">
        <authorList>
            <consortium name="Pathogen Informatics"/>
        </authorList>
    </citation>
    <scope>NUCLEOTIDE SEQUENCE</scope>
</reference>
<keyword evidence="3" id="KW-1185">Reference proteome</keyword>
<dbReference type="AlphaFoldDB" id="A0A3S5A8V0"/>
<name>A0A3S5A8V0_9PLAT</name>
<feature type="region of interest" description="Disordered" evidence="1">
    <location>
        <begin position="196"/>
        <end position="226"/>
    </location>
</feature>
<feature type="compositionally biased region" description="Low complexity" evidence="1">
    <location>
        <begin position="211"/>
        <end position="225"/>
    </location>
</feature>
<evidence type="ECO:0000256" key="1">
    <source>
        <dbReference type="SAM" id="MobiDB-lite"/>
    </source>
</evidence>
<accession>A0A3S5A8V0</accession>
<dbReference type="EMBL" id="CAAALY010114647">
    <property type="protein sequence ID" value="VEL30703.1"/>
    <property type="molecule type" value="Genomic_DNA"/>
</dbReference>
<dbReference type="Proteomes" id="UP000784294">
    <property type="component" value="Unassembled WGS sequence"/>
</dbReference>
<evidence type="ECO:0000313" key="2">
    <source>
        <dbReference type="EMBL" id="VEL30703.1"/>
    </source>
</evidence>
<organism evidence="2 3">
    <name type="scientific">Protopolystoma xenopodis</name>
    <dbReference type="NCBI Taxonomy" id="117903"/>
    <lineage>
        <taxon>Eukaryota</taxon>
        <taxon>Metazoa</taxon>
        <taxon>Spiralia</taxon>
        <taxon>Lophotrochozoa</taxon>
        <taxon>Platyhelminthes</taxon>
        <taxon>Monogenea</taxon>
        <taxon>Polyopisthocotylea</taxon>
        <taxon>Polystomatidea</taxon>
        <taxon>Polystomatidae</taxon>
        <taxon>Protopolystoma</taxon>
    </lineage>
</organism>
<proteinExistence type="predicted"/>
<feature type="region of interest" description="Disordered" evidence="1">
    <location>
        <begin position="35"/>
        <end position="55"/>
    </location>
</feature>